<dbReference type="InterPro" id="IPR001173">
    <property type="entry name" value="Glyco_trans_2-like"/>
</dbReference>
<keyword evidence="3 5" id="KW-0808">Transferase</keyword>
<organism evidence="5">
    <name type="scientific">Methanococcus maripaludis (strain C6 / ATCC BAA-1332)</name>
    <dbReference type="NCBI Taxonomy" id="444158"/>
    <lineage>
        <taxon>Archaea</taxon>
        <taxon>Methanobacteriati</taxon>
        <taxon>Methanobacteriota</taxon>
        <taxon>Methanomada group</taxon>
        <taxon>Methanococci</taxon>
        <taxon>Methanococcales</taxon>
        <taxon>Methanococcaceae</taxon>
        <taxon>Methanococcus</taxon>
    </lineage>
</organism>
<sequence length="347" mass="40247">MENPQVSIIILNWNGWEDTIECLESLYRINYPNYNVVLIDNGSIDESIEKIKEYCDGKIEVNSKFFKYSFENKPLEIFEISEKDARNNEFSKKEEFLNLKNDKKLLLIKNEDNYGFAGGNNVGMKFAIECLNSDYVLLLNNDTVVDENFLTEMVKVGESDEKIGIVGSKIYYYDYDGRDNVVWALGGGGVNLQTGVTWHYCKNNVGNDTIFIKNMGYITGCSMLLNNELLKKLNGFDENYFCYYEDTDISIRSKKLGYLLAHANDSKVWHKVSATSGGKYSKTYLYYLTRNRIYFVKKNMKIYYITSVMYALTIDNLLKLRALLSRKLDIKSLKHFYKGIFDAMFKI</sequence>
<feature type="domain" description="Glycosyltransferase 2-like" evidence="4">
    <location>
        <begin position="98"/>
        <end position="224"/>
    </location>
</feature>
<dbReference type="GO" id="GO:0016757">
    <property type="term" value="F:glycosyltransferase activity"/>
    <property type="evidence" value="ECO:0007669"/>
    <property type="project" value="UniProtKB-KW"/>
</dbReference>
<keyword evidence="2" id="KW-0328">Glycosyltransferase</keyword>
<dbReference type="EMBL" id="CP000867">
    <property type="protein sequence ID" value="ABX01401.1"/>
    <property type="molecule type" value="Genomic_DNA"/>
</dbReference>
<dbReference type="KEGG" id="mmx:MmarC6_0584"/>
<dbReference type="Gene3D" id="3.90.550.10">
    <property type="entry name" value="Spore Coat Polysaccharide Biosynthesis Protein SpsA, Chain A"/>
    <property type="match status" value="1"/>
</dbReference>
<dbReference type="HOGENOM" id="CLU_023845_4_1_2"/>
<feature type="domain" description="Glycosyltransferase 2-like" evidence="4">
    <location>
        <begin position="7"/>
        <end position="60"/>
    </location>
</feature>
<dbReference type="PANTHER" id="PTHR43179">
    <property type="entry name" value="RHAMNOSYLTRANSFERASE WBBL"/>
    <property type="match status" value="1"/>
</dbReference>
<dbReference type="PANTHER" id="PTHR43179:SF12">
    <property type="entry name" value="GALACTOFURANOSYLTRANSFERASE GLFT2"/>
    <property type="match status" value="1"/>
</dbReference>
<accession>A9A6X3</accession>
<evidence type="ECO:0000256" key="2">
    <source>
        <dbReference type="ARBA" id="ARBA00022676"/>
    </source>
</evidence>
<dbReference type="InterPro" id="IPR029044">
    <property type="entry name" value="Nucleotide-diphossugar_trans"/>
</dbReference>
<dbReference type="CAZy" id="GT2">
    <property type="family name" value="Glycosyltransferase Family 2"/>
</dbReference>
<dbReference type="AlphaFoldDB" id="A9A6X3"/>
<dbReference type="eggNOG" id="arCOG01383">
    <property type="taxonomic scope" value="Archaea"/>
</dbReference>
<dbReference type="OrthoDB" id="46222at2157"/>
<evidence type="ECO:0000259" key="4">
    <source>
        <dbReference type="Pfam" id="PF00535"/>
    </source>
</evidence>
<evidence type="ECO:0000256" key="3">
    <source>
        <dbReference type="ARBA" id="ARBA00022679"/>
    </source>
</evidence>
<gene>
    <name evidence="5" type="ordered locus">MmarC6_0584</name>
</gene>
<dbReference type="SUPFAM" id="SSF53448">
    <property type="entry name" value="Nucleotide-diphospho-sugar transferases"/>
    <property type="match status" value="1"/>
</dbReference>
<dbReference type="CDD" id="cd04186">
    <property type="entry name" value="GT_2_like_c"/>
    <property type="match status" value="1"/>
</dbReference>
<name>A9A6X3_METM6</name>
<comment type="similarity">
    <text evidence="1">Belongs to the glycosyltransferase 2 family.</text>
</comment>
<reference evidence="5" key="1">
    <citation type="submission" date="2007-10" db="EMBL/GenBank/DDBJ databases">
        <title>Complete sequence of Methanococcus maripaludis C6.</title>
        <authorList>
            <consortium name="US DOE Joint Genome Institute"/>
            <person name="Copeland A."/>
            <person name="Lucas S."/>
            <person name="Lapidus A."/>
            <person name="Barry K."/>
            <person name="Glavina del Rio T."/>
            <person name="Dalin E."/>
            <person name="Tice H."/>
            <person name="Pitluck S."/>
            <person name="Clum A."/>
            <person name="Schmutz J."/>
            <person name="Larimer F."/>
            <person name="Land M."/>
            <person name="Hauser L."/>
            <person name="Kyrpides N."/>
            <person name="Mikhailova N."/>
            <person name="Sieprawska-Lupa M."/>
            <person name="Whitman W.B."/>
            <person name="Richardson P."/>
        </authorList>
    </citation>
    <scope>NUCLEOTIDE SEQUENCE [LARGE SCALE GENOMIC DNA]</scope>
    <source>
        <strain evidence="5">C6</strain>
    </source>
</reference>
<evidence type="ECO:0000256" key="1">
    <source>
        <dbReference type="ARBA" id="ARBA00006739"/>
    </source>
</evidence>
<protein>
    <submittedName>
        <fullName evidence="5">Glycosyl transferase family 2</fullName>
    </submittedName>
</protein>
<proteinExistence type="inferred from homology"/>
<evidence type="ECO:0000313" key="5">
    <source>
        <dbReference type="EMBL" id="ABX01401.1"/>
    </source>
</evidence>
<dbReference type="STRING" id="444158.MmarC6_0584"/>
<dbReference type="PhylomeDB" id="A9A6X3"/>
<dbReference type="Pfam" id="PF00535">
    <property type="entry name" value="Glycos_transf_2"/>
    <property type="match status" value="2"/>
</dbReference>